<dbReference type="OMA" id="FNGARAM"/>
<reference evidence="3" key="1">
    <citation type="submission" date="2025-08" db="UniProtKB">
        <authorList>
            <consortium name="RefSeq"/>
        </authorList>
    </citation>
    <scope>IDENTIFICATION</scope>
    <source>
        <strain evidence="3">15085-1641.00</strain>
        <tissue evidence="3">Whole body</tissue>
    </source>
</reference>
<feature type="region of interest" description="Disordered" evidence="1">
    <location>
        <begin position="181"/>
        <end position="235"/>
    </location>
</feature>
<proteinExistence type="predicted"/>
<feature type="region of interest" description="Disordered" evidence="1">
    <location>
        <begin position="255"/>
        <end position="348"/>
    </location>
</feature>
<feature type="compositionally biased region" description="Basic and acidic residues" evidence="1">
    <location>
        <begin position="200"/>
        <end position="210"/>
    </location>
</feature>
<organism evidence="2 3">
    <name type="scientific">Drosophila hydei</name>
    <name type="common">Fruit fly</name>
    <dbReference type="NCBI Taxonomy" id="7224"/>
    <lineage>
        <taxon>Eukaryota</taxon>
        <taxon>Metazoa</taxon>
        <taxon>Ecdysozoa</taxon>
        <taxon>Arthropoda</taxon>
        <taxon>Hexapoda</taxon>
        <taxon>Insecta</taxon>
        <taxon>Pterygota</taxon>
        <taxon>Neoptera</taxon>
        <taxon>Endopterygota</taxon>
        <taxon>Diptera</taxon>
        <taxon>Brachycera</taxon>
        <taxon>Muscomorpha</taxon>
        <taxon>Ephydroidea</taxon>
        <taxon>Drosophilidae</taxon>
        <taxon>Drosophila</taxon>
    </lineage>
</organism>
<gene>
    <name evidence="3" type="primary">LOC111601223</name>
</gene>
<keyword evidence="2" id="KW-1185">Reference proteome</keyword>
<feature type="compositionally biased region" description="Acidic residues" evidence="1">
    <location>
        <begin position="211"/>
        <end position="227"/>
    </location>
</feature>
<evidence type="ECO:0000313" key="3">
    <source>
        <dbReference type="RefSeq" id="XP_030081968.1"/>
    </source>
</evidence>
<accession>A0A6J2SVX9</accession>
<dbReference type="RefSeq" id="XP_030081968.1">
    <property type="nucleotide sequence ID" value="XM_030226108.1"/>
</dbReference>
<dbReference type="KEGG" id="dhe:111601223"/>
<evidence type="ECO:0000256" key="1">
    <source>
        <dbReference type="SAM" id="MobiDB-lite"/>
    </source>
</evidence>
<evidence type="ECO:0000313" key="2">
    <source>
        <dbReference type="Proteomes" id="UP000504633"/>
    </source>
</evidence>
<dbReference type="AlphaFoldDB" id="A0A6J2SVX9"/>
<name>A0A6J2SVX9_DROHY</name>
<feature type="compositionally biased region" description="Low complexity" evidence="1">
    <location>
        <begin position="271"/>
        <end position="300"/>
    </location>
</feature>
<feature type="compositionally biased region" description="Polar residues" evidence="1">
    <location>
        <begin position="337"/>
        <end position="348"/>
    </location>
</feature>
<sequence length="444" mass="50217">MWQQMDNAVMGGLMGRMFSGARSMRSMFGDFMPSTASYAKNMMDYMPTETTRVKYIIRDPHTNKPVKIIKMRGPLKKVVKLMRPLPKPLVTEPTKLQYENRMRQLEKEQELIVEGKVPISSDEALMDKYFKHKPRTNSNEIVSGKIMEYQSWKPVYKSGEQPTSYVTLRPQAMTQLHTQITASKDSQDYQGVPPGNMLPKPEKLVGRRPELDEEDDDFEQVEEDSENELAKPPGHQYEVTEHTGEASGEVQSLAPMEGGFVPSKHNHHSNHPSNSGSHSNRPRSRGNSLAPPTTTTTELPNYPPAFLKKYRAQEAAVNAKPSSSKSRPKHHKELILTESSPQSNVSFAMSSLRARLQEQQRQTKQEERDAEMEAALVEAMHGDKWPAEVQHSSSYLTSPIGPSAVAFDQAVQPVKLPRSEHKRQRANVRQRGSIKFSDNPNEEV</sequence>
<protein>
    <submittedName>
        <fullName evidence="3">Uncharacterized protein LOC111601223</fullName>
    </submittedName>
</protein>
<dbReference type="GeneID" id="111601223"/>
<feature type="region of interest" description="Disordered" evidence="1">
    <location>
        <begin position="411"/>
        <end position="444"/>
    </location>
</feature>
<dbReference type="OrthoDB" id="8029436at2759"/>
<dbReference type="Proteomes" id="UP000504633">
    <property type="component" value="Unplaced"/>
</dbReference>